<sequence>MTQLQQAPVEVGGLRRPPEATTPCLSTDEGLLGDIVRPGMNNRR</sequence>
<evidence type="ECO:0000313" key="2">
    <source>
        <dbReference type="EMBL" id="MBX73036.1"/>
    </source>
</evidence>
<feature type="region of interest" description="Disordered" evidence="1">
    <location>
        <begin position="1"/>
        <end position="44"/>
    </location>
</feature>
<proteinExistence type="predicted"/>
<dbReference type="AlphaFoldDB" id="A0A2P2R1A4"/>
<dbReference type="EMBL" id="GGEC01092552">
    <property type="protein sequence ID" value="MBX73036.1"/>
    <property type="molecule type" value="Transcribed_RNA"/>
</dbReference>
<evidence type="ECO:0000256" key="1">
    <source>
        <dbReference type="SAM" id="MobiDB-lite"/>
    </source>
</evidence>
<name>A0A2P2R1A4_RHIMU</name>
<organism evidence="2">
    <name type="scientific">Rhizophora mucronata</name>
    <name type="common">Asiatic mangrove</name>
    <dbReference type="NCBI Taxonomy" id="61149"/>
    <lineage>
        <taxon>Eukaryota</taxon>
        <taxon>Viridiplantae</taxon>
        <taxon>Streptophyta</taxon>
        <taxon>Embryophyta</taxon>
        <taxon>Tracheophyta</taxon>
        <taxon>Spermatophyta</taxon>
        <taxon>Magnoliopsida</taxon>
        <taxon>eudicotyledons</taxon>
        <taxon>Gunneridae</taxon>
        <taxon>Pentapetalae</taxon>
        <taxon>rosids</taxon>
        <taxon>fabids</taxon>
        <taxon>Malpighiales</taxon>
        <taxon>Rhizophoraceae</taxon>
        <taxon>Rhizophora</taxon>
    </lineage>
</organism>
<reference evidence="2" key="1">
    <citation type="submission" date="2018-02" db="EMBL/GenBank/DDBJ databases">
        <title>Rhizophora mucronata_Transcriptome.</title>
        <authorList>
            <person name="Meera S.P."/>
            <person name="Sreeshan A."/>
            <person name="Augustine A."/>
        </authorList>
    </citation>
    <scope>NUCLEOTIDE SEQUENCE</scope>
    <source>
        <tissue evidence="2">Leaf</tissue>
    </source>
</reference>
<accession>A0A2P2R1A4</accession>
<protein>
    <submittedName>
        <fullName evidence="2">Uncharacterized protein</fullName>
    </submittedName>
</protein>